<dbReference type="STRING" id="1569628.A0A316URP2"/>
<accession>A0A316URP2</accession>
<evidence type="ECO:0000313" key="4">
    <source>
        <dbReference type="Proteomes" id="UP000245884"/>
    </source>
</evidence>
<organism evidence="3 4">
    <name type="scientific">Jaminaea rosea</name>
    <dbReference type="NCBI Taxonomy" id="1569628"/>
    <lineage>
        <taxon>Eukaryota</taxon>
        <taxon>Fungi</taxon>
        <taxon>Dikarya</taxon>
        <taxon>Basidiomycota</taxon>
        <taxon>Ustilaginomycotina</taxon>
        <taxon>Exobasidiomycetes</taxon>
        <taxon>Microstromatales</taxon>
        <taxon>Microstromatales incertae sedis</taxon>
        <taxon>Jaminaea</taxon>
    </lineage>
</organism>
<dbReference type="SUPFAM" id="SSF49899">
    <property type="entry name" value="Concanavalin A-like lectins/glucanases"/>
    <property type="match status" value="1"/>
</dbReference>
<feature type="compositionally biased region" description="Low complexity" evidence="1">
    <location>
        <begin position="370"/>
        <end position="391"/>
    </location>
</feature>
<evidence type="ECO:0000259" key="2">
    <source>
        <dbReference type="PROSITE" id="PS51762"/>
    </source>
</evidence>
<dbReference type="GO" id="GO:0004553">
    <property type="term" value="F:hydrolase activity, hydrolyzing O-glycosyl compounds"/>
    <property type="evidence" value="ECO:0007669"/>
    <property type="project" value="InterPro"/>
</dbReference>
<gene>
    <name evidence="3" type="ORF">BDZ90DRAFT_259790</name>
</gene>
<dbReference type="EMBL" id="KZ819666">
    <property type="protein sequence ID" value="PWN27956.1"/>
    <property type="molecule type" value="Genomic_DNA"/>
</dbReference>
<dbReference type="AlphaFoldDB" id="A0A316URP2"/>
<dbReference type="Gene3D" id="2.60.120.200">
    <property type="match status" value="1"/>
</dbReference>
<feature type="compositionally biased region" description="Low complexity" evidence="1">
    <location>
        <begin position="402"/>
        <end position="420"/>
    </location>
</feature>
<sequence>MPVVKADSYLPVSNDRYDAKPASYTKRIALTTPEEWLAEFNFDTQQNAYHQYVNFVDEEQAKQLGMIGAGTGGKGFRWGFDVGQSSSSGKRSLSSNATNNEGELHRRAFKRNSLRFKSKNWYKDGVYIFSINKVPVGCSVWSSIFTQSSDEGAKWRSEIDIFEYANGYNRPNAIVLHSQGVCTKSEEEVSSLVDGDALMTTCTKRIGVSGRRGCGIYMDHSGNPNAASIPEMMNKQPTIIAVERSQAAVNAWFWTKAEAPTVLQDVASQTSINTGSFGKATLSLPPFRACTDSKQLDTEHVIVMMLDQCAGLPEFYWAKDSCNKKTGMSCPAYHNTGAATKELLENGGGHFDFESFVFFAPAGQTGGPQSNSPESTTSSSSSTSSNPSTSGDTDHGSGSGSGSKVKVSLSSGSPVSSESTENQHSFVAGKAKTHGHKIVSSSSSSHQFKAAAPAAYHHGHAKSHSHPHVNHAKAYGHFHTHHRPSLPRDNEQDNEVDARVNDDGRNEKRDTKFAKFGGDELDAGRASGRGFFDHLWPHAEF</sequence>
<dbReference type="GeneID" id="37030014"/>
<evidence type="ECO:0000313" key="3">
    <source>
        <dbReference type="EMBL" id="PWN27956.1"/>
    </source>
</evidence>
<reference evidence="3 4" key="1">
    <citation type="journal article" date="2018" name="Mol. Biol. Evol.">
        <title>Broad Genomic Sampling Reveals a Smut Pathogenic Ancestry of the Fungal Clade Ustilaginomycotina.</title>
        <authorList>
            <person name="Kijpornyongpan T."/>
            <person name="Mondo S.J."/>
            <person name="Barry K."/>
            <person name="Sandor L."/>
            <person name="Lee J."/>
            <person name="Lipzen A."/>
            <person name="Pangilinan J."/>
            <person name="LaButti K."/>
            <person name="Hainaut M."/>
            <person name="Henrissat B."/>
            <person name="Grigoriev I.V."/>
            <person name="Spatafora J.W."/>
            <person name="Aime M.C."/>
        </authorList>
    </citation>
    <scope>NUCLEOTIDE SEQUENCE [LARGE SCALE GENOMIC DNA]</scope>
    <source>
        <strain evidence="3 4">MCA 5214</strain>
    </source>
</reference>
<dbReference type="GO" id="GO:0009251">
    <property type="term" value="P:glucan catabolic process"/>
    <property type="evidence" value="ECO:0007669"/>
    <property type="project" value="TreeGrafter"/>
</dbReference>
<dbReference type="InterPro" id="IPR050546">
    <property type="entry name" value="Glycosyl_Hydrlase_16"/>
</dbReference>
<dbReference type="PANTHER" id="PTHR10963">
    <property type="entry name" value="GLYCOSYL HYDROLASE-RELATED"/>
    <property type="match status" value="1"/>
</dbReference>
<dbReference type="Pfam" id="PF26113">
    <property type="entry name" value="GH16_XgeA"/>
    <property type="match status" value="1"/>
</dbReference>
<name>A0A316URP2_9BASI</name>
<feature type="compositionally biased region" description="Low complexity" evidence="1">
    <location>
        <begin position="440"/>
        <end position="456"/>
    </location>
</feature>
<feature type="compositionally biased region" description="Basic residues" evidence="1">
    <location>
        <begin position="457"/>
        <end position="485"/>
    </location>
</feature>
<feature type="domain" description="GH16" evidence="2">
    <location>
        <begin position="34"/>
        <end position="275"/>
    </location>
</feature>
<evidence type="ECO:0000256" key="1">
    <source>
        <dbReference type="SAM" id="MobiDB-lite"/>
    </source>
</evidence>
<feature type="region of interest" description="Disordered" evidence="1">
    <location>
        <begin position="362"/>
        <end position="520"/>
    </location>
</feature>
<dbReference type="PANTHER" id="PTHR10963:SF24">
    <property type="entry name" value="GLYCOSIDASE C21B10.07-RELATED"/>
    <property type="match status" value="1"/>
</dbReference>
<dbReference type="RefSeq" id="XP_025362568.1">
    <property type="nucleotide sequence ID" value="XM_025508191.1"/>
</dbReference>
<dbReference type="OrthoDB" id="192832at2759"/>
<feature type="compositionally biased region" description="Basic and acidic residues" evidence="1">
    <location>
        <begin position="486"/>
        <end position="513"/>
    </location>
</feature>
<dbReference type="Proteomes" id="UP000245884">
    <property type="component" value="Unassembled WGS sequence"/>
</dbReference>
<dbReference type="InterPro" id="IPR000757">
    <property type="entry name" value="Beta-glucanase-like"/>
</dbReference>
<dbReference type="PROSITE" id="PS51762">
    <property type="entry name" value="GH16_2"/>
    <property type="match status" value="1"/>
</dbReference>
<protein>
    <recommendedName>
        <fullName evidence="2">GH16 domain-containing protein</fullName>
    </recommendedName>
</protein>
<proteinExistence type="predicted"/>
<dbReference type="InterPro" id="IPR013320">
    <property type="entry name" value="ConA-like_dom_sf"/>
</dbReference>
<keyword evidence="4" id="KW-1185">Reference proteome</keyword>